<dbReference type="EMBL" id="BAAANK010000003">
    <property type="protein sequence ID" value="GAA1830084.1"/>
    <property type="molecule type" value="Genomic_DNA"/>
</dbReference>
<keyword evidence="2" id="KW-1185">Reference proteome</keyword>
<organism evidence="1 2">
    <name type="scientific">Agromyces salentinus</name>
    <dbReference type="NCBI Taxonomy" id="269421"/>
    <lineage>
        <taxon>Bacteria</taxon>
        <taxon>Bacillati</taxon>
        <taxon>Actinomycetota</taxon>
        <taxon>Actinomycetes</taxon>
        <taxon>Micrococcales</taxon>
        <taxon>Microbacteriaceae</taxon>
        <taxon>Agromyces</taxon>
    </lineage>
</organism>
<protein>
    <submittedName>
        <fullName evidence="1">Uncharacterized protein</fullName>
    </submittedName>
</protein>
<gene>
    <name evidence="1" type="ORF">GCM10009750_12320</name>
</gene>
<evidence type="ECO:0000313" key="1">
    <source>
        <dbReference type="EMBL" id="GAA1830084.1"/>
    </source>
</evidence>
<evidence type="ECO:0000313" key="2">
    <source>
        <dbReference type="Proteomes" id="UP001501746"/>
    </source>
</evidence>
<accession>A0ABN2MKC6</accession>
<reference evidence="1 2" key="1">
    <citation type="journal article" date="2019" name="Int. J. Syst. Evol. Microbiol.">
        <title>The Global Catalogue of Microorganisms (GCM) 10K type strain sequencing project: providing services to taxonomists for standard genome sequencing and annotation.</title>
        <authorList>
            <consortium name="The Broad Institute Genomics Platform"/>
            <consortium name="The Broad Institute Genome Sequencing Center for Infectious Disease"/>
            <person name="Wu L."/>
            <person name="Ma J."/>
        </authorList>
    </citation>
    <scope>NUCLEOTIDE SEQUENCE [LARGE SCALE GENOMIC DNA]</scope>
    <source>
        <strain evidence="1 2">JCM 14323</strain>
    </source>
</reference>
<dbReference type="Proteomes" id="UP001501746">
    <property type="component" value="Unassembled WGS sequence"/>
</dbReference>
<comment type="caution">
    <text evidence="1">The sequence shown here is derived from an EMBL/GenBank/DDBJ whole genome shotgun (WGS) entry which is preliminary data.</text>
</comment>
<sequence>MHRADAAARPLPSTVDAATSAALGFEGCAVRAAAPEPDRRAAMSVYLQRTTKPTFVEPAIPQRLQGDLINRELDQALEPAP</sequence>
<name>A0ABN2MKC6_9MICO</name>
<proteinExistence type="predicted"/>